<dbReference type="Proteomes" id="UP000813824">
    <property type="component" value="Unassembled WGS sequence"/>
</dbReference>
<comment type="caution">
    <text evidence="1">The sequence shown here is derived from an EMBL/GenBank/DDBJ whole genome shotgun (WGS) entry which is preliminary data.</text>
</comment>
<accession>A0A8K0XR02</accession>
<gene>
    <name evidence="1" type="ORF">BXZ70DRAFT_69387</name>
</gene>
<sequence length="133" mass="14478">MDALNTRIKTLRDRSVRWLVSTYHAINDPKIVKKAFEKCEVGGTGPNLSQESLPGPGAASLLRKIECNDIALWTAFQGRVLSLDVPHLAGENESVFTSDFEYTDDTAVSADQLVALVFQESSRVGLTARLLGG</sequence>
<protein>
    <submittedName>
        <fullName evidence="1">Uncharacterized protein</fullName>
    </submittedName>
</protein>
<dbReference type="AlphaFoldDB" id="A0A8K0XR02"/>
<evidence type="ECO:0000313" key="2">
    <source>
        <dbReference type="Proteomes" id="UP000813824"/>
    </source>
</evidence>
<proteinExistence type="predicted"/>
<reference evidence="1" key="1">
    <citation type="journal article" date="2021" name="New Phytol.">
        <title>Evolutionary innovations through gain and loss of genes in the ectomycorrhizal Boletales.</title>
        <authorList>
            <person name="Wu G."/>
            <person name="Miyauchi S."/>
            <person name="Morin E."/>
            <person name="Kuo A."/>
            <person name="Drula E."/>
            <person name="Varga T."/>
            <person name="Kohler A."/>
            <person name="Feng B."/>
            <person name="Cao Y."/>
            <person name="Lipzen A."/>
            <person name="Daum C."/>
            <person name="Hundley H."/>
            <person name="Pangilinan J."/>
            <person name="Johnson J."/>
            <person name="Barry K."/>
            <person name="LaButti K."/>
            <person name="Ng V."/>
            <person name="Ahrendt S."/>
            <person name="Min B."/>
            <person name="Choi I.G."/>
            <person name="Park H."/>
            <person name="Plett J.M."/>
            <person name="Magnuson J."/>
            <person name="Spatafora J.W."/>
            <person name="Nagy L.G."/>
            <person name="Henrissat B."/>
            <person name="Grigoriev I.V."/>
            <person name="Yang Z.L."/>
            <person name="Xu J."/>
            <person name="Martin F.M."/>
        </authorList>
    </citation>
    <scope>NUCLEOTIDE SEQUENCE</scope>
    <source>
        <strain evidence="1">KKN 215</strain>
    </source>
</reference>
<dbReference type="OrthoDB" id="3257623at2759"/>
<organism evidence="1 2">
    <name type="scientific">Cristinia sonorae</name>
    <dbReference type="NCBI Taxonomy" id="1940300"/>
    <lineage>
        <taxon>Eukaryota</taxon>
        <taxon>Fungi</taxon>
        <taxon>Dikarya</taxon>
        <taxon>Basidiomycota</taxon>
        <taxon>Agaricomycotina</taxon>
        <taxon>Agaricomycetes</taxon>
        <taxon>Agaricomycetidae</taxon>
        <taxon>Agaricales</taxon>
        <taxon>Pleurotineae</taxon>
        <taxon>Stephanosporaceae</taxon>
        <taxon>Cristinia</taxon>
    </lineage>
</organism>
<dbReference type="EMBL" id="JAEVFJ010000011">
    <property type="protein sequence ID" value="KAH8101685.1"/>
    <property type="molecule type" value="Genomic_DNA"/>
</dbReference>
<name>A0A8K0XR02_9AGAR</name>
<evidence type="ECO:0000313" key="1">
    <source>
        <dbReference type="EMBL" id="KAH8101685.1"/>
    </source>
</evidence>
<keyword evidence="2" id="KW-1185">Reference proteome</keyword>